<dbReference type="EMBL" id="AWWV01010667">
    <property type="protein sequence ID" value="OMO77888.1"/>
    <property type="molecule type" value="Genomic_DNA"/>
</dbReference>
<dbReference type="Gramene" id="OMO77888">
    <property type="protein sequence ID" value="OMO77888"/>
    <property type="gene ID" value="CCACVL1_14748"/>
</dbReference>
<comment type="caution">
    <text evidence="2">The sequence shown here is derived from an EMBL/GenBank/DDBJ whole genome shotgun (WGS) entry which is preliminary data.</text>
</comment>
<gene>
    <name evidence="2" type="ORF">CCACVL1_14748</name>
</gene>
<reference evidence="2 3" key="1">
    <citation type="submission" date="2013-09" db="EMBL/GenBank/DDBJ databases">
        <title>Corchorus capsularis genome sequencing.</title>
        <authorList>
            <person name="Alam M."/>
            <person name="Haque M.S."/>
            <person name="Islam M.S."/>
            <person name="Emdad E.M."/>
            <person name="Islam M.M."/>
            <person name="Ahmed B."/>
            <person name="Halim A."/>
            <person name="Hossen Q.M.M."/>
            <person name="Hossain M.Z."/>
            <person name="Ahmed R."/>
            <person name="Khan M.M."/>
            <person name="Islam R."/>
            <person name="Rashid M.M."/>
            <person name="Khan S.A."/>
            <person name="Rahman M.S."/>
            <person name="Alam M."/>
        </authorList>
    </citation>
    <scope>NUCLEOTIDE SEQUENCE [LARGE SCALE GENOMIC DNA]</scope>
    <source>
        <strain evidence="3">cv. CVL-1</strain>
        <tissue evidence="2">Whole seedling</tissue>
    </source>
</reference>
<name>A0A1R3I5P5_COCAP</name>
<accession>A0A1R3I5P5</accession>
<dbReference type="Proteomes" id="UP000188268">
    <property type="component" value="Unassembled WGS sequence"/>
</dbReference>
<sequence length="36" mass="4066">MAYEISCAILIVIVHHKSTILALHLSFSIGVFWSKH</sequence>
<organism evidence="2 3">
    <name type="scientific">Corchorus capsularis</name>
    <name type="common">Jute</name>
    <dbReference type="NCBI Taxonomy" id="210143"/>
    <lineage>
        <taxon>Eukaryota</taxon>
        <taxon>Viridiplantae</taxon>
        <taxon>Streptophyta</taxon>
        <taxon>Embryophyta</taxon>
        <taxon>Tracheophyta</taxon>
        <taxon>Spermatophyta</taxon>
        <taxon>Magnoliopsida</taxon>
        <taxon>eudicotyledons</taxon>
        <taxon>Gunneridae</taxon>
        <taxon>Pentapetalae</taxon>
        <taxon>rosids</taxon>
        <taxon>malvids</taxon>
        <taxon>Malvales</taxon>
        <taxon>Malvaceae</taxon>
        <taxon>Grewioideae</taxon>
        <taxon>Apeibeae</taxon>
        <taxon>Corchorus</taxon>
    </lineage>
</organism>
<evidence type="ECO:0000313" key="3">
    <source>
        <dbReference type="Proteomes" id="UP000188268"/>
    </source>
</evidence>
<dbReference type="AlphaFoldDB" id="A0A1R3I5P5"/>
<evidence type="ECO:0000313" key="2">
    <source>
        <dbReference type="EMBL" id="OMO77888.1"/>
    </source>
</evidence>
<evidence type="ECO:0000256" key="1">
    <source>
        <dbReference type="SAM" id="Phobius"/>
    </source>
</evidence>
<protein>
    <submittedName>
        <fullName evidence="2">Uncharacterized protein</fullName>
    </submittedName>
</protein>
<keyword evidence="1" id="KW-1133">Transmembrane helix</keyword>
<keyword evidence="1" id="KW-0472">Membrane</keyword>
<keyword evidence="3" id="KW-1185">Reference proteome</keyword>
<proteinExistence type="predicted"/>
<keyword evidence="1" id="KW-0812">Transmembrane</keyword>
<feature type="transmembrane region" description="Helical" evidence="1">
    <location>
        <begin position="7"/>
        <end position="33"/>
    </location>
</feature>